<dbReference type="AlphaFoldDB" id="A0A2A5S8K7"/>
<gene>
    <name evidence="2" type="ORF">RU90_GL001835</name>
</gene>
<dbReference type="Pfam" id="PF01381">
    <property type="entry name" value="HTH_3"/>
    <property type="match status" value="1"/>
</dbReference>
<evidence type="ECO:0000313" key="3">
    <source>
        <dbReference type="Proteomes" id="UP000218744"/>
    </source>
</evidence>
<dbReference type="Proteomes" id="UP000218744">
    <property type="component" value="Unassembled WGS sequence"/>
</dbReference>
<dbReference type="Gene3D" id="1.10.260.40">
    <property type="entry name" value="lambda repressor-like DNA-binding domains"/>
    <property type="match status" value="1"/>
</dbReference>
<comment type="caution">
    <text evidence="2">The sequence shown here is derived from an EMBL/GenBank/DDBJ whole genome shotgun (WGS) entry which is preliminary data.</text>
</comment>
<reference evidence="2 3" key="1">
    <citation type="submission" date="2014-12" db="EMBL/GenBank/DDBJ databases">
        <title>Draft genome sequences of 10 type strains of Lactococcus.</title>
        <authorList>
            <person name="Sun Z."/>
            <person name="Zhong Z."/>
            <person name="Liu W."/>
            <person name="Zhang W."/>
            <person name="Zhang H."/>
        </authorList>
    </citation>
    <scope>NUCLEOTIDE SEQUENCE [LARGE SCALE GENOMIC DNA]</scope>
    <source>
        <strain evidence="2 3">DSM 20450</strain>
    </source>
</reference>
<dbReference type="InterPro" id="IPR001387">
    <property type="entry name" value="Cro/C1-type_HTH"/>
</dbReference>
<dbReference type="PROSITE" id="PS50943">
    <property type="entry name" value="HTH_CROC1"/>
    <property type="match status" value="1"/>
</dbReference>
<evidence type="ECO:0000259" key="1">
    <source>
        <dbReference type="PROSITE" id="PS50943"/>
    </source>
</evidence>
<feature type="domain" description="HTH cro/C1-type" evidence="1">
    <location>
        <begin position="34"/>
        <end position="87"/>
    </location>
</feature>
<accession>A0A2A5S8K7</accession>
<sequence length="135" mass="16103">MFVILRRWGFKKIIIFFCKERFGMARESLFYHRLRKQIESKNKNFNQIEKELGYPRNSLNNYKTGVEPSGLRLVELSEYFEVSPSYLIGKREAVESEISEKNFHSLNFEQKMELYEICQSWAATQISKSNETNNK</sequence>
<dbReference type="InterPro" id="IPR010982">
    <property type="entry name" value="Lambda_DNA-bd_dom_sf"/>
</dbReference>
<name>A0A2A5S8K7_LACLH</name>
<evidence type="ECO:0000313" key="2">
    <source>
        <dbReference type="EMBL" id="PCS09794.1"/>
    </source>
</evidence>
<proteinExistence type="predicted"/>
<organism evidence="2 3">
    <name type="scientific">Lactococcus lactis subsp. hordniae</name>
    <dbReference type="NCBI Taxonomy" id="203404"/>
    <lineage>
        <taxon>Bacteria</taxon>
        <taxon>Bacillati</taxon>
        <taxon>Bacillota</taxon>
        <taxon>Bacilli</taxon>
        <taxon>Lactobacillales</taxon>
        <taxon>Streptococcaceae</taxon>
        <taxon>Lactococcus</taxon>
    </lineage>
</organism>
<dbReference type="GO" id="GO:0003677">
    <property type="term" value="F:DNA binding"/>
    <property type="evidence" value="ECO:0007669"/>
    <property type="project" value="InterPro"/>
</dbReference>
<dbReference type="SUPFAM" id="SSF47413">
    <property type="entry name" value="lambda repressor-like DNA-binding domains"/>
    <property type="match status" value="1"/>
</dbReference>
<dbReference type="EMBL" id="JXKA01000041">
    <property type="protein sequence ID" value="PCS09794.1"/>
    <property type="molecule type" value="Genomic_DNA"/>
</dbReference>
<protein>
    <submittedName>
        <fullName evidence="2">Cro/Cl family transcriptional regulator</fullName>
    </submittedName>
</protein>